<evidence type="ECO:0000256" key="3">
    <source>
        <dbReference type="ARBA" id="ARBA00022692"/>
    </source>
</evidence>
<dbReference type="InterPro" id="IPR050250">
    <property type="entry name" value="Macrolide_Exporter_MacB"/>
</dbReference>
<dbReference type="Pfam" id="PF02687">
    <property type="entry name" value="FtsX"/>
    <property type="match status" value="1"/>
</dbReference>
<evidence type="ECO:0000313" key="9">
    <source>
        <dbReference type="EMBL" id="WGX77860.1"/>
    </source>
</evidence>
<feature type="transmembrane region" description="Helical" evidence="7">
    <location>
        <begin position="298"/>
        <end position="322"/>
    </location>
</feature>
<comment type="similarity">
    <text evidence="6">Belongs to the ABC-4 integral membrane protein family.</text>
</comment>
<keyword evidence="9" id="KW-0614">Plasmid</keyword>
<evidence type="ECO:0000256" key="7">
    <source>
        <dbReference type="SAM" id="Phobius"/>
    </source>
</evidence>
<feature type="domain" description="ABC3 transporter permease C-terminal" evidence="8">
    <location>
        <begin position="127"/>
        <end position="250"/>
    </location>
</feature>
<evidence type="ECO:0000313" key="10">
    <source>
        <dbReference type="Proteomes" id="UP001239169"/>
    </source>
</evidence>
<keyword evidence="4 7" id="KW-1133">Transmembrane helix</keyword>
<dbReference type="InterPro" id="IPR003838">
    <property type="entry name" value="ABC3_permease_C"/>
</dbReference>
<evidence type="ECO:0000256" key="6">
    <source>
        <dbReference type="ARBA" id="ARBA00038076"/>
    </source>
</evidence>
<sequence length="632" mass="71060">MIGDKVIKTQDYKQSGETFKSNKANTYTIVGEIDSSGGSVYPGYIAMGYLDISKVKPEDELTVYMRFINPRKSYEVLPQIAKAAGLTKDEYGKYEILYNTNLLNLYGISDKHNTNSQLIVMIVMLIIMTALVMGAFILIIYNAFTLSANSRIKQLGILKSLGATPKQIKHSVIYEGFLLWLIQLPIGIMIGYLFSYMVVFKVNEILSATEDFRKIDISFSWVVVIFAIIISLITVLISAYIPARKVSKVSAIVGIRQNGNSLKLKKRKEHPIIKKIFGIEGDLAITQFSANKKSLRTAVLSISMCFSLIVVYINIISIYNLANSKNYEATKYSMKVNLDIADEPSNEMLNKILSLPEVKDSVVRRQVRTSTYVTSAQESDAFRKSGGFDSINSIKYNVLNENGKHRIITNLVGLSDESFKKYCKEIGVDSSKYYQDSIPTGILLDSTYHTPNDSKITEKMPLLNIKKGNELTLNEKVEDNMNGNYKFNVQVGDVTEISPSDLGMNRYSIACILPMETYQKIVNNFMPDRILESNSMSIDLLVDDNLSPITKKELTKICSSYLGSEDFRIWSLLEEKNHEQLVQQSIAISVFAIASMIGLIGIFNAFSTISNNLRLRKREFAIFRSIGLTPMD</sequence>
<keyword evidence="3 7" id="KW-0812">Transmembrane</keyword>
<keyword evidence="5 7" id="KW-0472">Membrane</keyword>
<geneLocation type="plasmid" evidence="9 10">
    <name>unnamed7</name>
</geneLocation>
<evidence type="ECO:0000256" key="2">
    <source>
        <dbReference type="ARBA" id="ARBA00022475"/>
    </source>
</evidence>
<protein>
    <submittedName>
        <fullName evidence="9">FtsX-like permease family protein</fullName>
    </submittedName>
</protein>
<keyword evidence="10" id="KW-1185">Reference proteome</keyword>
<evidence type="ECO:0000256" key="5">
    <source>
        <dbReference type="ARBA" id="ARBA00023136"/>
    </source>
</evidence>
<dbReference type="Proteomes" id="UP001239169">
    <property type="component" value="Plasmid unnamed7"/>
</dbReference>
<accession>A0ABY8R8T6</accession>
<dbReference type="PANTHER" id="PTHR30572:SF4">
    <property type="entry name" value="ABC TRANSPORTER PERMEASE YTRF"/>
    <property type="match status" value="1"/>
</dbReference>
<feature type="transmembrane region" description="Helical" evidence="7">
    <location>
        <begin position="177"/>
        <end position="199"/>
    </location>
</feature>
<name>A0ABY8R8T6_PARBF</name>
<comment type="subcellular location">
    <subcellularLocation>
        <location evidence="1">Cell membrane</location>
        <topology evidence="1">Multi-pass membrane protein</topology>
    </subcellularLocation>
</comment>
<organism evidence="9 10">
    <name type="scientific">Paraclostridium bifermentans</name>
    <name type="common">Clostridium bifermentans</name>
    <dbReference type="NCBI Taxonomy" id="1490"/>
    <lineage>
        <taxon>Bacteria</taxon>
        <taxon>Bacillati</taxon>
        <taxon>Bacillota</taxon>
        <taxon>Clostridia</taxon>
        <taxon>Peptostreptococcales</taxon>
        <taxon>Peptostreptococcaceae</taxon>
        <taxon>Paraclostridium</taxon>
    </lineage>
</organism>
<feature type="transmembrane region" description="Helical" evidence="7">
    <location>
        <begin position="219"/>
        <end position="241"/>
    </location>
</feature>
<evidence type="ECO:0000256" key="1">
    <source>
        <dbReference type="ARBA" id="ARBA00004651"/>
    </source>
</evidence>
<proteinExistence type="inferred from homology"/>
<feature type="transmembrane region" description="Helical" evidence="7">
    <location>
        <begin position="586"/>
        <end position="609"/>
    </location>
</feature>
<dbReference type="EMBL" id="CP124692">
    <property type="protein sequence ID" value="WGX77860.1"/>
    <property type="molecule type" value="Genomic_DNA"/>
</dbReference>
<reference evidence="9 10" key="1">
    <citation type="submission" date="2023-04" db="EMBL/GenBank/DDBJ databases">
        <title>Bacteria Genome Submission.</title>
        <authorList>
            <person name="Isaac P."/>
        </authorList>
    </citation>
    <scope>NUCLEOTIDE SEQUENCE [LARGE SCALE GENOMIC DNA]</scope>
    <source>
        <strain evidence="9 10">SampleS7P1</strain>
        <plasmid evidence="9 10">unnamed7</plasmid>
    </source>
</reference>
<keyword evidence="2" id="KW-1003">Cell membrane</keyword>
<gene>
    <name evidence="9" type="ORF">QJS64_21980</name>
</gene>
<dbReference type="PANTHER" id="PTHR30572">
    <property type="entry name" value="MEMBRANE COMPONENT OF TRANSPORTER-RELATED"/>
    <property type="match status" value="1"/>
</dbReference>
<evidence type="ECO:0000256" key="4">
    <source>
        <dbReference type="ARBA" id="ARBA00022989"/>
    </source>
</evidence>
<feature type="transmembrane region" description="Helical" evidence="7">
    <location>
        <begin position="118"/>
        <end position="144"/>
    </location>
</feature>
<evidence type="ECO:0000259" key="8">
    <source>
        <dbReference type="Pfam" id="PF02687"/>
    </source>
</evidence>